<dbReference type="AlphaFoldDB" id="A0AAE6RCV6"/>
<keyword evidence="3" id="KW-0274">FAD</keyword>
<dbReference type="GO" id="GO:0016651">
    <property type="term" value="F:oxidoreductase activity, acting on NAD(P)H"/>
    <property type="evidence" value="ECO:0007669"/>
    <property type="project" value="TreeGrafter"/>
</dbReference>
<dbReference type="InterPro" id="IPR036188">
    <property type="entry name" value="FAD/NAD-bd_sf"/>
</dbReference>
<organism evidence="7 8">
    <name type="scientific">Pseudomonas monteilii</name>
    <dbReference type="NCBI Taxonomy" id="76759"/>
    <lineage>
        <taxon>Bacteria</taxon>
        <taxon>Pseudomonadati</taxon>
        <taxon>Pseudomonadota</taxon>
        <taxon>Gammaproteobacteria</taxon>
        <taxon>Pseudomonadales</taxon>
        <taxon>Pseudomonadaceae</taxon>
        <taxon>Pseudomonas</taxon>
    </lineage>
</organism>
<evidence type="ECO:0000259" key="5">
    <source>
        <dbReference type="Pfam" id="PF07992"/>
    </source>
</evidence>
<accession>A0AAE6RCV6</accession>
<dbReference type="InterPro" id="IPR016156">
    <property type="entry name" value="FAD/NAD-linked_Rdtase_dimer_sf"/>
</dbReference>
<evidence type="ECO:0000313" key="8">
    <source>
        <dbReference type="Proteomes" id="UP000464593"/>
    </source>
</evidence>
<evidence type="ECO:0000256" key="2">
    <source>
        <dbReference type="ARBA" id="ARBA00022630"/>
    </source>
</evidence>
<dbReference type="GO" id="GO:0005737">
    <property type="term" value="C:cytoplasm"/>
    <property type="evidence" value="ECO:0007669"/>
    <property type="project" value="TreeGrafter"/>
</dbReference>
<comment type="cofactor">
    <cofactor evidence="1">
        <name>FAD</name>
        <dbReference type="ChEBI" id="CHEBI:57692"/>
    </cofactor>
</comment>
<keyword evidence="2" id="KW-0285">Flavoprotein</keyword>
<reference evidence="7 8" key="1">
    <citation type="submission" date="2019-05" db="EMBL/GenBank/DDBJ databases">
        <title>Complete genome sequence of Pseudomonas Pseudomonas resinovorans.</title>
        <authorList>
            <person name="Chen H.-P."/>
        </authorList>
    </citation>
    <scope>NUCLEOTIDE SEQUENCE [LARGE SCALE GENOMIC DNA]</scope>
    <source>
        <strain evidence="7 8">TCU-CK1</strain>
    </source>
</reference>
<dbReference type="InterPro" id="IPR050446">
    <property type="entry name" value="FAD-oxidoreductase/Apoptosis"/>
</dbReference>
<evidence type="ECO:0000256" key="3">
    <source>
        <dbReference type="ARBA" id="ARBA00022827"/>
    </source>
</evidence>
<feature type="domain" description="FAD/NAD(P)-binding" evidence="5">
    <location>
        <begin position="12"/>
        <end position="313"/>
    </location>
</feature>
<dbReference type="PRINTS" id="PR00368">
    <property type="entry name" value="FADPNR"/>
</dbReference>
<dbReference type="SUPFAM" id="SSF51905">
    <property type="entry name" value="FAD/NAD(P)-binding domain"/>
    <property type="match status" value="2"/>
</dbReference>
<gene>
    <name evidence="7" type="ORF">TCK1_3464</name>
</gene>
<dbReference type="PANTHER" id="PTHR43557">
    <property type="entry name" value="APOPTOSIS-INDUCING FACTOR 1"/>
    <property type="match status" value="1"/>
</dbReference>
<evidence type="ECO:0000256" key="4">
    <source>
        <dbReference type="ARBA" id="ARBA00023002"/>
    </source>
</evidence>
<dbReference type="EMBL" id="CP040324">
    <property type="protein sequence ID" value="QHB28810.1"/>
    <property type="molecule type" value="Genomic_DNA"/>
</dbReference>
<dbReference type="Gene3D" id="3.50.50.60">
    <property type="entry name" value="FAD/NAD(P)-binding domain"/>
    <property type="match status" value="2"/>
</dbReference>
<sequence>MESNSPERPIEQLLVIGTGCAGVETALAARSEGWQGGITLIGDEHDLPYHRPPLSKGYLAGTTSRDALSQRTLATFENADIHLHLGVRITAIDRCARSVSLTDGTCLPYDRLVLATGGKPRTLGGLDHQRIANLHYLRTTEHADRLRSALMPGHRLIVIGGGYIGLEVAATAIKAGLEVTILESAPRVLARVTAPVLSQFYEDVHRGHGVNIRTSEQITHFELDETSMAIRAIHCLDGTRLPADLVVIGIGLEPNIELAATAGLEVQDGIVVNTTMQTADARIYAAGDCARSVSTLYERSVRVESVPNALEQARKIAALLNGKIPRPDGPPWFWSDQYDLSLKMVGLSAGYDQLVIRGSVVDRSFCAFYLQNERILAVDTVNRAVEFNLSKRLIALQTPVDPVQLADDAVPFKDLVNRYLASLTPTQP</sequence>
<dbReference type="SUPFAM" id="SSF55424">
    <property type="entry name" value="FAD/NAD-linked reductases, dimerisation (C-terminal) domain"/>
    <property type="match status" value="1"/>
</dbReference>
<evidence type="ECO:0000259" key="6">
    <source>
        <dbReference type="Pfam" id="PF14759"/>
    </source>
</evidence>
<dbReference type="InterPro" id="IPR023753">
    <property type="entry name" value="FAD/NAD-binding_dom"/>
</dbReference>
<evidence type="ECO:0000313" key="7">
    <source>
        <dbReference type="EMBL" id="QHB28810.1"/>
    </source>
</evidence>
<dbReference type="Proteomes" id="UP000464593">
    <property type="component" value="Chromosome"/>
</dbReference>
<evidence type="ECO:0000256" key="1">
    <source>
        <dbReference type="ARBA" id="ARBA00001974"/>
    </source>
</evidence>
<name>A0AAE6RCV6_9PSED</name>
<dbReference type="PANTHER" id="PTHR43557:SF2">
    <property type="entry name" value="RIESKE DOMAIN-CONTAINING PROTEIN-RELATED"/>
    <property type="match status" value="1"/>
</dbReference>
<keyword evidence="4" id="KW-0560">Oxidoreductase</keyword>
<dbReference type="PRINTS" id="PR00411">
    <property type="entry name" value="PNDRDTASEI"/>
</dbReference>
<protein>
    <submittedName>
        <fullName evidence="7">Pyridine nucleotide-disulfide oxidoreductase</fullName>
    </submittedName>
</protein>
<dbReference type="Gene3D" id="3.30.390.30">
    <property type="match status" value="1"/>
</dbReference>
<feature type="domain" description="Reductase C-terminal" evidence="6">
    <location>
        <begin position="332"/>
        <end position="415"/>
    </location>
</feature>
<proteinExistence type="predicted"/>
<dbReference type="RefSeq" id="WP_159266424.1">
    <property type="nucleotide sequence ID" value="NZ_CP040324.1"/>
</dbReference>
<dbReference type="Pfam" id="PF07992">
    <property type="entry name" value="Pyr_redox_2"/>
    <property type="match status" value="1"/>
</dbReference>
<dbReference type="InterPro" id="IPR028202">
    <property type="entry name" value="Reductase_C"/>
</dbReference>
<dbReference type="Pfam" id="PF14759">
    <property type="entry name" value="Reductase_C"/>
    <property type="match status" value="1"/>
</dbReference>